<accession>D1C2G3</accession>
<dbReference type="AlphaFoldDB" id="D1C2G3"/>
<feature type="domain" description="Bacterial bifunctional deaminase-reductase C-terminal" evidence="1">
    <location>
        <begin position="2"/>
        <end position="184"/>
    </location>
</feature>
<keyword evidence="3" id="KW-1185">Reference proteome</keyword>
<dbReference type="KEGG" id="sti:Sthe_0994"/>
<dbReference type="InterPro" id="IPR002734">
    <property type="entry name" value="RibDG_C"/>
</dbReference>
<dbReference type="InParanoid" id="D1C2G3"/>
<evidence type="ECO:0000259" key="1">
    <source>
        <dbReference type="Pfam" id="PF01872"/>
    </source>
</evidence>
<dbReference type="SUPFAM" id="SSF53597">
    <property type="entry name" value="Dihydrofolate reductase-like"/>
    <property type="match status" value="1"/>
</dbReference>
<dbReference type="EMBL" id="CP001823">
    <property type="protein sequence ID" value="ACZ38430.1"/>
    <property type="molecule type" value="Genomic_DNA"/>
</dbReference>
<protein>
    <submittedName>
        <fullName evidence="2">Bifunctional deaminase-reductase domain protein</fullName>
    </submittedName>
</protein>
<dbReference type="Proteomes" id="UP000002027">
    <property type="component" value="Chromosome 1"/>
</dbReference>
<evidence type="ECO:0000313" key="3">
    <source>
        <dbReference type="Proteomes" id="UP000002027"/>
    </source>
</evidence>
<dbReference type="GO" id="GO:0009231">
    <property type="term" value="P:riboflavin biosynthetic process"/>
    <property type="evidence" value="ECO:0007669"/>
    <property type="project" value="InterPro"/>
</dbReference>
<reference evidence="3" key="1">
    <citation type="submission" date="2009-11" db="EMBL/GenBank/DDBJ databases">
        <title>The complete chromosome 1 of Sphaerobacter thermophilus DSM 20745.</title>
        <authorList>
            <person name="Lucas S."/>
            <person name="Copeland A."/>
            <person name="Lapidus A."/>
            <person name="Glavina del Rio T."/>
            <person name="Dalin E."/>
            <person name="Tice H."/>
            <person name="Bruce D."/>
            <person name="Goodwin L."/>
            <person name="Pitluck S."/>
            <person name="Kyrpides N."/>
            <person name="Mavromatis K."/>
            <person name="Ivanova N."/>
            <person name="Mikhailova N."/>
            <person name="LaButti K.M."/>
            <person name="Clum A."/>
            <person name="Sun H.I."/>
            <person name="Brettin T."/>
            <person name="Detter J.C."/>
            <person name="Han C."/>
            <person name="Larimer F."/>
            <person name="Land M."/>
            <person name="Hauser L."/>
            <person name="Markowitz V."/>
            <person name="Cheng J.F."/>
            <person name="Hugenholtz P."/>
            <person name="Woyke T."/>
            <person name="Wu D."/>
            <person name="Steenblock K."/>
            <person name="Schneider S."/>
            <person name="Pukall R."/>
            <person name="Goeker M."/>
            <person name="Klenk H.P."/>
            <person name="Eisen J.A."/>
        </authorList>
    </citation>
    <scope>NUCLEOTIDE SEQUENCE [LARGE SCALE GENOMIC DNA]</scope>
    <source>
        <strain evidence="3">ATCC 49802 / DSM 20745 / S 6022</strain>
    </source>
</reference>
<dbReference type="eggNOG" id="COG0262">
    <property type="taxonomic scope" value="Bacteria"/>
</dbReference>
<name>D1C2G3_SPHTD</name>
<sequence>MRKIVVNTFLTLDGVMQGPGGPNEDREGGFEHGGWSVNYWDDRMGQFVGEGLSQPFDLLLGRKTYDIFSAHWPHATDEAAGPLNAATKYVVSTTLASADWGPAVVIRDNVVEQITRLKQGDGPDLQVHGSSQLVQTLMANDLVDQYRLMIFPLTLGSGKQLFGDGVRPGNLRLVDSQESTTGVIIATYEPAGDVRYGSFALEDQPTTPEGAP</sequence>
<dbReference type="PANTHER" id="PTHR38011">
    <property type="entry name" value="DIHYDROFOLATE REDUCTASE FAMILY PROTEIN (AFU_ORTHOLOGUE AFUA_8G06820)"/>
    <property type="match status" value="1"/>
</dbReference>
<reference evidence="2 3" key="2">
    <citation type="journal article" date="2010" name="Stand. Genomic Sci.">
        <title>Complete genome sequence of Desulfohalobium retbaense type strain (HR(100)).</title>
        <authorList>
            <person name="Spring S."/>
            <person name="Nolan M."/>
            <person name="Lapidus A."/>
            <person name="Glavina Del Rio T."/>
            <person name="Copeland A."/>
            <person name="Tice H."/>
            <person name="Cheng J.F."/>
            <person name="Lucas S."/>
            <person name="Land M."/>
            <person name="Chen F."/>
            <person name="Bruce D."/>
            <person name="Goodwin L."/>
            <person name="Pitluck S."/>
            <person name="Ivanova N."/>
            <person name="Mavromatis K."/>
            <person name="Mikhailova N."/>
            <person name="Pati A."/>
            <person name="Chen A."/>
            <person name="Palaniappan K."/>
            <person name="Hauser L."/>
            <person name="Chang Y.J."/>
            <person name="Jeffries C.D."/>
            <person name="Munk C."/>
            <person name="Kiss H."/>
            <person name="Chain P."/>
            <person name="Han C."/>
            <person name="Brettin T."/>
            <person name="Detter J.C."/>
            <person name="Schuler E."/>
            <person name="Goker M."/>
            <person name="Rohde M."/>
            <person name="Bristow J."/>
            <person name="Eisen J.A."/>
            <person name="Markowitz V."/>
            <person name="Hugenholtz P."/>
            <person name="Kyrpides N.C."/>
            <person name="Klenk H.P."/>
        </authorList>
    </citation>
    <scope>NUCLEOTIDE SEQUENCE [LARGE SCALE GENOMIC DNA]</scope>
    <source>
        <strain evidence="3">ATCC 49802 / DSM 20745 / S 6022</strain>
    </source>
</reference>
<dbReference type="RefSeq" id="WP_012871477.1">
    <property type="nucleotide sequence ID" value="NC_013523.1"/>
</dbReference>
<evidence type="ECO:0000313" key="2">
    <source>
        <dbReference type="EMBL" id="ACZ38430.1"/>
    </source>
</evidence>
<dbReference type="Gene3D" id="3.40.430.10">
    <property type="entry name" value="Dihydrofolate Reductase, subunit A"/>
    <property type="match status" value="1"/>
</dbReference>
<gene>
    <name evidence="2" type="ordered locus">Sthe_0994</name>
</gene>
<dbReference type="Pfam" id="PF01872">
    <property type="entry name" value="RibD_C"/>
    <property type="match status" value="1"/>
</dbReference>
<dbReference type="InterPro" id="IPR050765">
    <property type="entry name" value="Riboflavin_Biosynth_HTPR"/>
</dbReference>
<dbReference type="PANTHER" id="PTHR38011:SF2">
    <property type="entry name" value="BIFUNCTIONAL DEAMINASE-REDUCTASE DOMAIN PROTEIN"/>
    <property type="match status" value="1"/>
</dbReference>
<dbReference type="InterPro" id="IPR024072">
    <property type="entry name" value="DHFR-like_dom_sf"/>
</dbReference>
<dbReference type="HOGENOM" id="CLU_043966_1_0_0"/>
<dbReference type="STRING" id="479434.Sthe_0994"/>
<dbReference type="GO" id="GO:0008703">
    <property type="term" value="F:5-amino-6-(5-phosphoribosylamino)uracil reductase activity"/>
    <property type="evidence" value="ECO:0007669"/>
    <property type="project" value="InterPro"/>
</dbReference>
<dbReference type="OrthoDB" id="195113at2"/>
<proteinExistence type="predicted"/>
<organism evidence="2 3">
    <name type="scientific">Sphaerobacter thermophilus (strain ATCC 49802 / DSM 20745 / KCCM 41009 / NCIMB 13125 / S 6022)</name>
    <dbReference type="NCBI Taxonomy" id="479434"/>
    <lineage>
        <taxon>Bacteria</taxon>
        <taxon>Pseudomonadati</taxon>
        <taxon>Thermomicrobiota</taxon>
        <taxon>Thermomicrobia</taxon>
        <taxon>Sphaerobacterales</taxon>
        <taxon>Sphaerobacterineae</taxon>
        <taxon>Sphaerobacteraceae</taxon>
        <taxon>Sphaerobacter</taxon>
    </lineage>
</organism>